<dbReference type="Gene3D" id="3.40.50.720">
    <property type="entry name" value="NAD(P)-binding Rossmann-like Domain"/>
    <property type="match status" value="2"/>
</dbReference>
<dbReference type="SUPFAM" id="SSF52283">
    <property type="entry name" value="Formate/glycerate dehydrogenase catalytic domain-like"/>
    <property type="match status" value="1"/>
</dbReference>
<dbReference type="InterPro" id="IPR050223">
    <property type="entry name" value="D-isomer_2-hydroxyacid_DH"/>
</dbReference>
<dbReference type="PANTHER" id="PTHR10996:SF178">
    <property type="entry name" value="2-HYDROXYACID DEHYDROGENASE YGL185C-RELATED"/>
    <property type="match status" value="1"/>
</dbReference>
<dbReference type="GO" id="GO:0030267">
    <property type="term" value="F:glyoxylate reductase (NADPH) activity"/>
    <property type="evidence" value="ECO:0007669"/>
    <property type="project" value="TreeGrafter"/>
</dbReference>
<evidence type="ECO:0000259" key="6">
    <source>
        <dbReference type="Pfam" id="PF02826"/>
    </source>
</evidence>
<gene>
    <name evidence="7" type="ORF">FJM51_21140</name>
</gene>
<comment type="caution">
    <text evidence="7">The sequence shown here is derived from an EMBL/GenBank/DDBJ whole genome shotgun (WGS) entry which is preliminary data.</text>
</comment>
<sequence>MRDFAKPVVLNAAKLPDRTMEELDSAFELLRLPPEKEAAEALLRARGGEVRGMTLRKTIVDRAMLDALPALEIIASYSAGLENLDTAETAARGITVTNSSHILARDVANLATGLVLALTRDIPNADAFVRAGAWPGQPQYRLTRSVTAMTIGVLGLGAIGSALAERLAALGASVVYGGPRPKPVDLRYYADLREMAAASDLLVVTCPLLPETRGAISAEVLEALGPRGYLVNISRGRIVDEAALIDALARDAIAGAALDVFEREPEVPAALIEDRRVILTPHIGSGTEETRQAMADNVVDQLTAKLGVAPLVR</sequence>
<name>A0A501WBA7_9RHOB</name>
<protein>
    <submittedName>
        <fullName evidence="7">2-hydroxyacid dehydrogenase</fullName>
    </submittedName>
</protein>
<evidence type="ECO:0000313" key="7">
    <source>
        <dbReference type="EMBL" id="TPE46899.1"/>
    </source>
</evidence>
<keyword evidence="3" id="KW-0520">NAD</keyword>
<evidence type="ECO:0000256" key="2">
    <source>
        <dbReference type="ARBA" id="ARBA00023002"/>
    </source>
</evidence>
<dbReference type="CDD" id="cd12156">
    <property type="entry name" value="HPPR"/>
    <property type="match status" value="1"/>
</dbReference>
<dbReference type="EMBL" id="VFRP01000038">
    <property type="protein sequence ID" value="TPE46899.1"/>
    <property type="molecule type" value="Genomic_DNA"/>
</dbReference>
<proteinExistence type="inferred from homology"/>
<dbReference type="Proteomes" id="UP000319255">
    <property type="component" value="Unassembled WGS sequence"/>
</dbReference>
<accession>A0A501WBA7</accession>
<dbReference type="GO" id="GO:0016618">
    <property type="term" value="F:hydroxypyruvate reductase [NAD(P)H] activity"/>
    <property type="evidence" value="ECO:0007669"/>
    <property type="project" value="TreeGrafter"/>
</dbReference>
<evidence type="ECO:0000313" key="8">
    <source>
        <dbReference type="Proteomes" id="UP000319255"/>
    </source>
</evidence>
<reference evidence="7 8" key="1">
    <citation type="submission" date="2019-06" db="EMBL/GenBank/DDBJ databases">
        <title>A novel bacterium of genus Amaricoccus, isolated from marine sediment.</title>
        <authorList>
            <person name="Huang H."/>
            <person name="Mo K."/>
            <person name="Hu Y."/>
        </authorList>
    </citation>
    <scope>NUCLEOTIDE SEQUENCE [LARGE SCALE GENOMIC DNA]</scope>
    <source>
        <strain evidence="7 8">HB172011</strain>
    </source>
</reference>
<keyword evidence="8" id="KW-1185">Reference proteome</keyword>
<dbReference type="AlphaFoldDB" id="A0A501WBA7"/>
<dbReference type="Pfam" id="PF02826">
    <property type="entry name" value="2-Hacid_dh_C"/>
    <property type="match status" value="1"/>
</dbReference>
<evidence type="ECO:0000256" key="4">
    <source>
        <dbReference type="RuleBase" id="RU003719"/>
    </source>
</evidence>
<keyword evidence="2 4" id="KW-0560">Oxidoreductase</keyword>
<dbReference type="RefSeq" id="WP_140456115.1">
    <property type="nucleotide sequence ID" value="NZ_VFRP01000038.1"/>
</dbReference>
<dbReference type="SUPFAM" id="SSF51735">
    <property type="entry name" value="NAD(P)-binding Rossmann-fold domains"/>
    <property type="match status" value="1"/>
</dbReference>
<evidence type="ECO:0000259" key="5">
    <source>
        <dbReference type="Pfam" id="PF00389"/>
    </source>
</evidence>
<dbReference type="FunFam" id="3.40.50.720:FF:000213">
    <property type="entry name" value="Putative 2-hydroxyacid dehydrogenase"/>
    <property type="match status" value="1"/>
</dbReference>
<keyword evidence="1" id="KW-0521">NADP</keyword>
<evidence type="ECO:0000256" key="1">
    <source>
        <dbReference type="ARBA" id="ARBA00022857"/>
    </source>
</evidence>
<organism evidence="7 8">
    <name type="scientific">Amaricoccus solimangrovi</name>
    <dbReference type="NCBI Taxonomy" id="2589815"/>
    <lineage>
        <taxon>Bacteria</taxon>
        <taxon>Pseudomonadati</taxon>
        <taxon>Pseudomonadota</taxon>
        <taxon>Alphaproteobacteria</taxon>
        <taxon>Rhodobacterales</taxon>
        <taxon>Paracoccaceae</taxon>
        <taxon>Amaricoccus</taxon>
    </lineage>
</organism>
<feature type="domain" description="D-isomer specific 2-hydroxyacid dehydrogenase catalytic" evidence="5">
    <location>
        <begin position="17"/>
        <end position="304"/>
    </location>
</feature>
<dbReference type="OrthoDB" id="9793626at2"/>
<dbReference type="Pfam" id="PF00389">
    <property type="entry name" value="2-Hacid_dh"/>
    <property type="match status" value="1"/>
</dbReference>
<dbReference type="InterPro" id="IPR006139">
    <property type="entry name" value="D-isomer_2_OHA_DH_cat_dom"/>
</dbReference>
<dbReference type="InterPro" id="IPR036291">
    <property type="entry name" value="NAD(P)-bd_dom_sf"/>
</dbReference>
<dbReference type="PANTHER" id="PTHR10996">
    <property type="entry name" value="2-HYDROXYACID DEHYDROGENASE-RELATED"/>
    <property type="match status" value="1"/>
</dbReference>
<dbReference type="GO" id="GO:0051287">
    <property type="term" value="F:NAD binding"/>
    <property type="evidence" value="ECO:0007669"/>
    <property type="project" value="InterPro"/>
</dbReference>
<evidence type="ECO:0000256" key="3">
    <source>
        <dbReference type="ARBA" id="ARBA00023027"/>
    </source>
</evidence>
<comment type="similarity">
    <text evidence="4">Belongs to the D-isomer specific 2-hydroxyacid dehydrogenase family.</text>
</comment>
<dbReference type="GO" id="GO:0005829">
    <property type="term" value="C:cytosol"/>
    <property type="evidence" value="ECO:0007669"/>
    <property type="project" value="TreeGrafter"/>
</dbReference>
<feature type="domain" description="D-isomer specific 2-hydroxyacid dehydrogenase NAD-binding" evidence="6">
    <location>
        <begin position="113"/>
        <end position="284"/>
    </location>
</feature>
<dbReference type="InterPro" id="IPR006140">
    <property type="entry name" value="D-isomer_DH_NAD-bd"/>
</dbReference>